<proteinExistence type="inferred from homology"/>
<dbReference type="Gene3D" id="3.30.70.120">
    <property type="match status" value="1"/>
</dbReference>
<dbReference type="InterPro" id="IPR011322">
    <property type="entry name" value="N-reg_PII-like_a/b"/>
</dbReference>
<dbReference type="SUPFAM" id="SSF54913">
    <property type="entry name" value="GlnB-like"/>
    <property type="match status" value="1"/>
</dbReference>
<keyword evidence="3" id="KW-1185">Reference proteome</keyword>
<comment type="similarity">
    <text evidence="1">Belongs to the CutA family.</text>
</comment>
<dbReference type="GO" id="GO:0010038">
    <property type="term" value="P:response to metal ion"/>
    <property type="evidence" value="ECO:0007669"/>
    <property type="project" value="InterPro"/>
</dbReference>
<dbReference type="InterPro" id="IPR015867">
    <property type="entry name" value="N-reg_PII/ATP_PRibTrfase_C"/>
</dbReference>
<dbReference type="AlphaFoldDB" id="A0A841H839"/>
<protein>
    <submittedName>
        <fullName evidence="2">Periplasmic divalent cation tolerance protein</fullName>
    </submittedName>
</protein>
<gene>
    <name evidence="2" type="ORF">HNQ61_005743</name>
</gene>
<organism evidence="2 3">
    <name type="scientific">Longimicrobium terrae</name>
    <dbReference type="NCBI Taxonomy" id="1639882"/>
    <lineage>
        <taxon>Bacteria</taxon>
        <taxon>Pseudomonadati</taxon>
        <taxon>Gemmatimonadota</taxon>
        <taxon>Longimicrobiia</taxon>
        <taxon>Longimicrobiales</taxon>
        <taxon>Longimicrobiaceae</taxon>
        <taxon>Longimicrobium</taxon>
    </lineage>
</organism>
<comment type="caution">
    <text evidence="2">The sequence shown here is derived from an EMBL/GenBank/DDBJ whole genome shotgun (WGS) entry which is preliminary data.</text>
</comment>
<evidence type="ECO:0000313" key="3">
    <source>
        <dbReference type="Proteomes" id="UP000582837"/>
    </source>
</evidence>
<dbReference type="GO" id="GO:0005507">
    <property type="term" value="F:copper ion binding"/>
    <property type="evidence" value="ECO:0007669"/>
    <property type="project" value="TreeGrafter"/>
</dbReference>
<dbReference type="PANTHER" id="PTHR23419:SF8">
    <property type="entry name" value="FI09726P"/>
    <property type="match status" value="1"/>
</dbReference>
<evidence type="ECO:0000313" key="2">
    <source>
        <dbReference type="EMBL" id="MBB6074062.1"/>
    </source>
</evidence>
<dbReference type="InterPro" id="IPR004323">
    <property type="entry name" value="Ion_tolerance_CutA"/>
</dbReference>
<sequence>MMDEGGAPGVVLALSTAPDAGTAARIGQALVDERLIACMNVVPGLTSIYRWEGEVRHDSEVLMLMKTRPGRVDALRARISELHPYRVPELLVAPVVEGLAPYCRWVRDETAGDDE</sequence>
<reference evidence="2 3" key="1">
    <citation type="submission" date="2020-08" db="EMBL/GenBank/DDBJ databases">
        <title>Genomic Encyclopedia of Type Strains, Phase IV (KMG-IV): sequencing the most valuable type-strain genomes for metagenomic binning, comparative biology and taxonomic classification.</title>
        <authorList>
            <person name="Goeker M."/>
        </authorList>
    </citation>
    <scope>NUCLEOTIDE SEQUENCE [LARGE SCALE GENOMIC DNA]</scope>
    <source>
        <strain evidence="2 3">DSM 29007</strain>
    </source>
</reference>
<evidence type="ECO:0000256" key="1">
    <source>
        <dbReference type="ARBA" id="ARBA00010169"/>
    </source>
</evidence>
<dbReference type="Proteomes" id="UP000582837">
    <property type="component" value="Unassembled WGS sequence"/>
</dbReference>
<dbReference type="PANTHER" id="PTHR23419">
    <property type="entry name" value="DIVALENT CATION TOLERANCE CUTA-RELATED"/>
    <property type="match status" value="1"/>
</dbReference>
<accession>A0A841H839</accession>
<name>A0A841H839_9BACT</name>
<dbReference type="Pfam" id="PF03091">
    <property type="entry name" value="CutA1"/>
    <property type="match status" value="1"/>
</dbReference>
<dbReference type="EMBL" id="JACHIA010000038">
    <property type="protein sequence ID" value="MBB6074062.1"/>
    <property type="molecule type" value="Genomic_DNA"/>
</dbReference>